<sequence length="127" mass="13258">MSSGAITGLCSRSCKKAALDGKVPTDANHGVRWGILRVLPAVPPAPSASPELSGRQGDTEHAGLLCAPASITSPSPSHYPGKAERQVSPQEPQKFSSDADTCPLRQPASPVSFLPPPPHHPVQAEWP</sequence>
<dbReference type="EMBL" id="JARAKH010000007">
    <property type="protein sequence ID" value="KAK8402434.1"/>
    <property type="molecule type" value="Genomic_DNA"/>
</dbReference>
<accession>A0AAW0UQM0</accession>
<dbReference type="Proteomes" id="UP001487740">
    <property type="component" value="Unassembled WGS sequence"/>
</dbReference>
<dbReference type="AlphaFoldDB" id="A0AAW0UQM0"/>
<keyword evidence="3" id="KW-1185">Reference proteome</keyword>
<feature type="region of interest" description="Disordered" evidence="1">
    <location>
        <begin position="42"/>
        <end position="127"/>
    </location>
</feature>
<proteinExistence type="predicted"/>
<evidence type="ECO:0000313" key="3">
    <source>
        <dbReference type="Proteomes" id="UP001487740"/>
    </source>
</evidence>
<reference evidence="2 3" key="1">
    <citation type="submission" date="2023-03" db="EMBL/GenBank/DDBJ databases">
        <title>High-quality genome of Scylla paramamosain provides insights in environmental adaptation.</title>
        <authorList>
            <person name="Zhang L."/>
        </authorList>
    </citation>
    <scope>NUCLEOTIDE SEQUENCE [LARGE SCALE GENOMIC DNA]</scope>
    <source>
        <strain evidence="2">LZ_2023a</strain>
        <tissue evidence="2">Muscle</tissue>
    </source>
</reference>
<gene>
    <name evidence="2" type="ORF">O3P69_000684</name>
</gene>
<evidence type="ECO:0000256" key="1">
    <source>
        <dbReference type="SAM" id="MobiDB-lite"/>
    </source>
</evidence>
<name>A0AAW0UQM0_SCYPA</name>
<feature type="compositionally biased region" description="Polar residues" evidence="1">
    <location>
        <begin position="87"/>
        <end position="99"/>
    </location>
</feature>
<protein>
    <submittedName>
        <fullName evidence="2">Uncharacterized protein</fullName>
    </submittedName>
</protein>
<evidence type="ECO:0000313" key="2">
    <source>
        <dbReference type="EMBL" id="KAK8402434.1"/>
    </source>
</evidence>
<organism evidence="2 3">
    <name type="scientific">Scylla paramamosain</name>
    <name type="common">Mud crab</name>
    <dbReference type="NCBI Taxonomy" id="85552"/>
    <lineage>
        <taxon>Eukaryota</taxon>
        <taxon>Metazoa</taxon>
        <taxon>Ecdysozoa</taxon>
        <taxon>Arthropoda</taxon>
        <taxon>Crustacea</taxon>
        <taxon>Multicrustacea</taxon>
        <taxon>Malacostraca</taxon>
        <taxon>Eumalacostraca</taxon>
        <taxon>Eucarida</taxon>
        <taxon>Decapoda</taxon>
        <taxon>Pleocyemata</taxon>
        <taxon>Brachyura</taxon>
        <taxon>Eubrachyura</taxon>
        <taxon>Portunoidea</taxon>
        <taxon>Portunidae</taxon>
        <taxon>Portuninae</taxon>
        <taxon>Scylla</taxon>
    </lineage>
</organism>
<comment type="caution">
    <text evidence="2">The sequence shown here is derived from an EMBL/GenBank/DDBJ whole genome shotgun (WGS) entry which is preliminary data.</text>
</comment>